<dbReference type="EMBL" id="JAMKOV010000015">
    <property type="protein sequence ID" value="KAI8036699.1"/>
    <property type="molecule type" value="Genomic_DNA"/>
</dbReference>
<dbReference type="OrthoDB" id="5801062at2759"/>
<sequence>MTCGTCRGHKEKSVKCLFAALDAIKQHALMMQRDSEESAKAIENLRAHNDKLHKALELLKERQESMIQVQKRRKLSPKKIKDDISPQPQSQNSLNMNIALNSIDLSDEDQEMEEDETITETETTAQSPRKLRLPSRKPDIRNLENVQPNNISAASTSWIRKTPKNAGIVTKLSLTHKSSNSHLKQTRLKFEANKTSTSENDVIEESPNLGASLKRSRPHRSLMQSQACRTDTATVLSADDSLTTSISSHIKISKASFEMDMEEEFNLERSELPIMPPPATPPGLKINCTTDSVVILTPATQDIIFVNDTPEEVTKMGTMDVLAEIMKDDDDACSNALRQFEMKMIDQQKNIQSIPKKVEAAISITKAVKAEPESQPEADVGNESTKMSQDIEKYLMEIKEEDSKDLEEEFPRPLLVKIEPELTVKERFNIECGECEKFINFMGSNLTDEKIEDYLANCRHIDARSSTPPGFWNPHMVSFAEDDPRNEVLIDTRFRDQRLNK</sequence>
<reference evidence="2" key="1">
    <citation type="journal article" date="2023" name="Genome Biol. Evol.">
        <title>Long-read-based Genome Assembly of Drosophila gunungcola Reveals Fewer Chemosensory Genes in Flower-breeding Species.</title>
        <authorList>
            <person name="Negi A."/>
            <person name="Liao B.Y."/>
            <person name="Yeh S.D."/>
        </authorList>
    </citation>
    <scope>NUCLEOTIDE SEQUENCE</scope>
    <source>
        <strain evidence="2">Sukarami</strain>
    </source>
</reference>
<proteinExistence type="predicted"/>
<feature type="compositionally biased region" description="Acidic residues" evidence="1">
    <location>
        <begin position="108"/>
        <end position="119"/>
    </location>
</feature>
<feature type="region of interest" description="Disordered" evidence="1">
    <location>
        <begin position="70"/>
        <end position="92"/>
    </location>
</feature>
<feature type="region of interest" description="Disordered" evidence="1">
    <location>
        <begin position="108"/>
        <end position="131"/>
    </location>
</feature>
<comment type="caution">
    <text evidence="2">The sequence shown here is derived from an EMBL/GenBank/DDBJ whole genome shotgun (WGS) entry which is preliminary data.</text>
</comment>
<evidence type="ECO:0000313" key="2">
    <source>
        <dbReference type="EMBL" id="KAI8036699.1"/>
    </source>
</evidence>
<evidence type="ECO:0000256" key="1">
    <source>
        <dbReference type="SAM" id="MobiDB-lite"/>
    </source>
</evidence>
<accession>A0A9P9YGU1</accession>
<protein>
    <submittedName>
        <fullName evidence="2">Uncharacterized protein</fullName>
    </submittedName>
</protein>
<keyword evidence="3" id="KW-1185">Reference proteome</keyword>
<evidence type="ECO:0000313" key="3">
    <source>
        <dbReference type="Proteomes" id="UP001059596"/>
    </source>
</evidence>
<dbReference type="AlphaFoldDB" id="A0A9P9YGU1"/>
<organism evidence="2 3">
    <name type="scientific">Drosophila gunungcola</name>
    <name type="common">fruit fly</name>
    <dbReference type="NCBI Taxonomy" id="103775"/>
    <lineage>
        <taxon>Eukaryota</taxon>
        <taxon>Metazoa</taxon>
        <taxon>Ecdysozoa</taxon>
        <taxon>Arthropoda</taxon>
        <taxon>Hexapoda</taxon>
        <taxon>Insecta</taxon>
        <taxon>Pterygota</taxon>
        <taxon>Neoptera</taxon>
        <taxon>Endopterygota</taxon>
        <taxon>Diptera</taxon>
        <taxon>Brachycera</taxon>
        <taxon>Muscomorpha</taxon>
        <taxon>Ephydroidea</taxon>
        <taxon>Drosophilidae</taxon>
        <taxon>Drosophila</taxon>
        <taxon>Sophophora</taxon>
    </lineage>
</organism>
<dbReference type="Proteomes" id="UP001059596">
    <property type="component" value="Unassembled WGS sequence"/>
</dbReference>
<gene>
    <name evidence="2" type="ORF">M5D96_010500</name>
</gene>
<name>A0A9P9YGU1_9MUSC</name>